<feature type="non-terminal residue" evidence="1">
    <location>
        <position position="1"/>
    </location>
</feature>
<feature type="non-terminal residue" evidence="1">
    <location>
        <position position="61"/>
    </location>
</feature>
<evidence type="ECO:0000313" key="2">
    <source>
        <dbReference type="Proteomes" id="UP000789920"/>
    </source>
</evidence>
<reference evidence="1" key="1">
    <citation type="submission" date="2021-06" db="EMBL/GenBank/DDBJ databases">
        <authorList>
            <person name="Kallberg Y."/>
            <person name="Tangrot J."/>
            <person name="Rosling A."/>
        </authorList>
    </citation>
    <scope>NUCLEOTIDE SEQUENCE</scope>
    <source>
        <strain evidence="1">MA461A</strain>
    </source>
</reference>
<organism evidence="1 2">
    <name type="scientific">Racocetra persica</name>
    <dbReference type="NCBI Taxonomy" id="160502"/>
    <lineage>
        <taxon>Eukaryota</taxon>
        <taxon>Fungi</taxon>
        <taxon>Fungi incertae sedis</taxon>
        <taxon>Mucoromycota</taxon>
        <taxon>Glomeromycotina</taxon>
        <taxon>Glomeromycetes</taxon>
        <taxon>Diversisporales</taxon>
        <taxon>Gigasporaceae</taxon>
        <taxon>Racocetra</taxon>
    </lineage>
</organism>
<dbReference type="EMBL" id="CAJVQC010080648">
    <property type="protein sequence ID" value="CAG8818160.1"/>
    <property type="molecule type" value="Genomic_DNA"/>
</dbReference>
<accession>A0ACA9RZ73</accession>
<keyword evidence="2" id="KW-1185">Reference proteome</keyword>
<evidence type="ECO:0000313" key="1">
    <source>
        <dbReference type="EMBL" id="CAG8818160.1"/>
    </source>
</evidence>
<gene>
    <name evidence="1" type="ORF">RPERSI_LOCUS24854</name>
</gene>
<proteinExistence type="predicted"/>
<comment type="caution">
    <text evidence="1">The sequence shown here is derived from an EMBL/GenBank/DDBJ whole genome shotgun (WGS) entry which is preliminary data.</text>
</comment>
<sequence>LFQDCDEGAETILHQSGPASFNEILTFNDDEAIRTREFITQNQNLKIEVKIDHVLKDDIYR</sequence>
<protein>
    <submittedName>
        <fullName evidence="1">25046_t:CDS:1</fullName>
    </submittedName>
</protein>
<name>A0ACA9RZ73_9GLOM</name>
<dbReference type="Proteomes" id="UP000789920">
    <property type="component" value="Unassembled WGS sequence"/>
</dbReference>